<evidence type="ECO:0000313" key="3">
    <source>
        <dbReference type="Proteomes" id="UP000320359"/>
    </source>
</evidence>
<proteinExistence type="predicted"/>
<organism evidence="2 3">
    <name type="scientific">Aliidiomarina halalkaliphila</name>
    <dbReference type="NCBI Taxonomy" id="2593535"/>
    <lineage>
        <taxon>Bacteria</taxon>
        <taxon>Pseudomonadati</taxon>
        <taxon>Pseudomonadota</taxon>
        <taxon>Gammaproteobacteria</taxon>
        <taxon>Alteromonadales</taxon>
        <taxon>Idiomarinaceae</taxon>
        <taxon>Aliidiomarina</taxon>
    </lineage>
</organism>
<name>A0A552X4Q7_9GAMM</name>
<accession>A0A552X4Q7</accession>
<keyword evidence="3" id="KW-1185">Reference proteome</keyword>
<dbReference type="SUPFAM" id="SSF143100">
    <property type="entry name" value="TTHA1013/TTHA0281-like"/>
    <property type="match status" value="1"/>
</dbReference>
<reference evidence="2 3" key="1">
    <citation type="submission" date="2019-07" db="EMBL/GenBank/DDBJ databases">
        <authorList>
            <person name="Yang M."/>
            <person name="Zhao D."/>
            <person name="Xiang H."/>
        </authorList>
    </citation>
    <scope>NUCLEOTIDE SEQUENCE [LARGE SCALE GENOMIC DNA]</scope>
    <source>
        <strain evidence="2 3">IM1326</strain>
    </source>
</reference>
<feature type="domain" description="HicB-like antitoxin of toxin-antitoxin system" evidence="1">
    <location>
        <begin position="3"/>
        <end position="127"/>
    </location>
</feature>
<protein>
    <submittedName>
        <fullName evidence="2">Type II toxin-antitoxin system HicB family antitoxin</fullName>
    </submittedName>
</protein>
<dbReference type="OrthoDB" id="9807959at2"/>
<gene>
    <name evidence="2" type="ORF">FM042_03855</name>
</gene>
<comment type="caution">
    <text evidence="2">The sequence shown here is derived from an EMBL/GenBank/DDBJ whole genome shotgun (WGS) entry which is preliminary data.</text>
</comment>
<dbReference type="Pfam" id="PF15919">
    <property type="entry name" value="HicB_lk_antitox"/>
    <property type="match status" value="1"/>
</dbReference>
<dbReference type="CDD" id="cd22231">
    <property type="entry name" value="RHH_NikR_HicB-like"/>
    <property type="match status" value="1"/>
</dbReference>
<dbReference type="AlphaFoldDB" id="A0A552X4Q7"/>
<evidence type="ECO:0000259" key="1">
    <source>
        <dbReference type="Pfam" id="PF15919"/>
    </source>
</evidence>
<dbReference type="InterPro" id="IPR031807">
    <property type="entry name" value="HicB-like"/>
</dbReference>
<evidence type="ECO:0000313" key="2">
    <source>
        <dbReference type="EMBL" id="TRW49995.1"/>
    </source>
</evidence>
<dbReference type="RefSeq" id="WP_143234511.1">
    <property type="nucleotide sequence ID" value="NZ_VJWL01000001.1"/>
</dbReference>
<dbReference type="Gene3D" id="3.30.160.250">
    <property type="match status" value="1"/>
</dbReference>
<dbReference type="EMBL" id="VJWL01000001">
    <property type="protein sequence ID" value="TRW49995.1"/>
    <property type="molecule type" value="Genomic_DNA"/>
</dbReference>
<sequence length="142" mass="15628">MKYPIAIEWGNEKQATGIVIPDIPGAITAGDSYDEAYEMAQEVAHLMLTEIVEQGEAVPMPRSVEAHKANPEFEGWGWGLIDIDITPYLGRTEKINVTIPGVVIRKVDAAVKNLSYRSRSAFLTEAALDKLQRSEVSSRGVK</sequence>
<dbReference type="InterPro" id="IPR035069">
    <property type="entry name" value="TTHA1013/TTHA0281-like"/>
</dbReference>
<dbReference type="Proteomes" id="UP000320359">
    <property type="component" value="Unassembled WGS sequence"/>
</dbReference>